<evidence type="ECO:0000313" key="3">
    <source>
        <dbReference type="Proteomes" id="UP000179807"/>
    </source>
</evidence>
<evidence type="ECO:0000259" key="1">
    <source>
        <dbReference type="PROSITE" id="PS51154"/>
    </source>
</evidence>
<dbReference type="AlphaFoldDB" id="A0A1J4KU98"/>
<sequence>MTTSNLEIVEGDLLSSKEKYIVHQCNCISKGAKGLAKAIYDKYPYADAYKIQPRKDTPGTIKIAGNGKNQRFIINLFGQYKPGKPRPGSSDSVESRLQFFKEGLSKILEIPNLESIAFPFNIGCGLAGGDWNSYYAAIEEFATHTTAIVKIYKLSP</sequence>
<comment type="caution">
    <text evidence="2">The sequence shown here is derived from an EMBL/GenBank/DDBJ whole genome shotgun (WGS) entry which is preliminary data.</text>
</comment>
<protein>
    <recommendedName>
        <fullName evidence="1">Macro domain-containing protein</fullName>
    </recommendedName>
</protein>
<dbReference type="Gene3D" id="3.40.220.10">
    <property type="entry name" value="Leucine Aminopeptidase, subunit E, domain 1"/>
    <property type="match status" value="1"/>
</dbReference>
<dbReference type="Pfam" id="PF01661">
    <property type="entry name" value="Macro"/>
    <property type="match status" value="1"/>
</dbReference>
<organism evidence="2 3">
    <name type="scientific">Tritrichomonas foetus</name>
    <dbReference type="NCBI Taxonomy" id="1144522"/>
    <lineage>
        <taxon>Eukaryota</taxon>
        <taxon>Metamonada</taxon>
        <taxon>Parabasalia</taxon>
        <taxon>Tritrichomonadida</taxon>
        <taxon>Tritrichomonadidae</taxon>
        <taxon>Tritrichomonas</taxon>
    </lineage>
</organism>
<dbReference type="OrthoDB" id="10266717at2759"/>
<gene>
    <name evidence="2" type="ORF">TRFO_14805</name>
</gene>
<reference evidence="2" key="1">
    <citation type="submission" date="2016-10" db="EMBL/GenBank/DDBJ databases">
        <authorList>
            <person name="Benchimol M."/>
            <person name="Almeida L.G."/>
            <person name="Vasconcelos A.T."/>
            <person name="Perreira-Neves A."/>
            <person name="Rosa I.A."/>
            <person name="Tasca T."/>
            <person name="Bogo M.R."/>
            <person name="de Souza W."/>
        </authorList>
    </citation>
    <scope>NUCLEOTIDE SEQUENCE [LARGE SCALE GENOMIC DNA]</scope>
    <source>
        <strain evidence="2">K</strain>
    </source>
</reference>
<dbReference type="InterPro" id="IPR050892">
    <property type="entry name" value="ADP-ribose_metab_enzymes"/>
</dbReference>
<evidence type="ECO:0000313" key="2">
    <source>
        <dbReference type="EMBL" id="OHT14843.1"/>
    </source>
</evidence>
<dbReference type="EMBL" id="MLAK01000314">
    <property type="protein sequence ID" value="OHT14843.1"/>
    <property type="molecule type" value="Genomic_DNA"/>
</dbReference>
<name>A0A1J4KU98_9EUKA</name>
<keyword evidence="3" id="KW-1185">Reference proteome</keyword>
<feature type="domain" description="Macro" evidence="1">
    <location>
        <begin position="1"/>
        <end position="156"/>
    </location>
</feature>
<dbReference type="SMART" id="SM00506">
    <property type="entry name" value="A1pp"/>
    <property type="match status" value="1"/>
</dbReference>
<dbReference type="GeneID" id="94832727"/>
<dbReference type="PANTHER" id="PTHR12521">
    <property type="entry name" value="PROTEIN C6ORF130"/>
    <property type="match status" value="1"/>
</dbReference>
<accession>A0A1J4KU98</accession>
<dbReference type="InterPro" id="IPR002589">
    <property type="entry name" value="Macro_dom"/>
</dbReference>
<dbReference type="PANTHER" id="PTHR12521:SF0">
    <property type="entry name" value="ADP-RIBOSE GLYCOHYDROLASE OARD1"/>
    <property type="match status" value="1"/>
</dbReference>
<dbReference type="GO" id="GO:0140291">
    <property type="term" value="P:peptidyl-glutamate ADP-deribosylation"/>
    <property type="evidence" value="ECO:0007669"/>
    <property type="project" value="TreeGrafter"/>
</dbReference>
<dbReference type="Proteomes" id="UP000179807">
    <property type="component" value="Unassembled WGS sequence"/>
</dbReference>
<dbReference type="PROSITE" id="PS51154">
    <property type="entry name" value="MACRO"/>
    <property type="match status" value="1"/>
</dbReference>
<dbReference type="SUPFAM" id="SSF52949">
    <property type="entry name" value="Macro domain-like"/>
    <property type="match status" value="1"/>
</dbReference>
<proteinExistence type="predicted"/>
<dbReference type="InterPro" id="IPR043472">
    <property type="entry name" value="Macro_dom-like"/>
</dbReference>
<dbReference type="VEuPathDB" id="TrichDB:TRFO_14805"/>
<dbReference type="RefSeq" id="XP_068367979.1">
    <property type="nucleotide sequence ID" value="XM_068498023.1"/>
</dbReference>